<keyword evidence="3 6" id="KW-0479">Metal-binding</keyword>
<organism evidence="8">
    <name type="scientific">Sinomonas puerhi</name>
    <dbReference type="NCBI Taxonomy" id="3238584"/>
    <lineage>
        <taxon>Bacteria</taxon>
        <taxon>Bacillati</taxon>
        <taxon>Actinomycetota</taxon>
        <taxon>Actinomycetes</taxon>
        <taxon>Micrococcales</taxon>
        <taxon>Micrococcaceae</taxon>
        <taxon>Sinomonas</taxon>
    </lineage>
</organism>
<dbReference type="PROSITE" id="PS00059">
    <property type="entry name" value="ADH_ZINC"/>
    <property type="match status" value="1"/>
</dbReference>
<proteinExistence type="inferred from homology"/>
<comment type="similarity">
    <text evidence="2 6">Belongs to the zinc-containing alcohol dehydrogenase family.</text>
</comment>
<feature type="domain" description="Enoyl reductase (ER)" evidence="7">
    <location>
        <begin position="8"/>
        <end position="344"/>
    </location>
</feature>
<evidence type="ECO:0000256" key="4">
    <source>
        <dbReference type="ARBA" id="ARBA00022833"/>
    </source>
</evidence>
<dbReference type="Pfam" id="PF00107">
    <property type="entry name" value="ADH_zinc_N"/>
    <property type="match status" value="1"/>
</dbReference>
<evidence type="ECO:0000256" key="1">
    <source>
        <dbReference type="ARBA" id="ARBA00001947"/>
    </source>
</evidence>
<dbReference type="Gene3D" id="3.40.50.720">
    <property type="entry name" value="NAD(P)-binding Rossmann-like Domain"/>
    <property type="match status" value="1"/>
</dbReference>
<dbReference type="SUPFAM" id="SSF51735">
    <property type="entry name" value="NAD(P)-binding Rossmann-fold domains"/>
    <property type="match status" value="1"/>
</dbReference>
<protein>
    <submittedName>
        <fullName evidence="8">Alcohol dehydrogenase catalytic domain-containing protein</fullName>
    </submittedName>
</protein>
<accession>A0AB39L5S1</accession>
<keyword evidence="5" id="KW-0560">Oxidoreductase</keyword>
<reference evidence="8" key="1">
    <citation type="submission" date="2024-07" db="EMBL/GenBank/DDBJ databases">
        <authorList>
            <person name="fu j."/>
        </authorList>
    </citation>
    <scope>NUCLEOTIDE SEQUENCE</scope>
    <source>
        <strain evidence="8">P10A9</strain>
    </source>
</reference>
<dbReference type="SUPFAM" id="SSF50129">
    <property type="entry name" value="GroES-like"/>
    <property type="match status" value="1"/>
</dbReference>
<name>A0AB39L5S1_9MICC</name>
<dbReference type="Pfam" id="PF08240">
    <property type="entry name" value="ADH_N"/>
    <property type="match status" value="1"/>
</dbReference>
<evidence type="ECO:0000256" key="5">
    <source>
        <dbReference type="ARBA" id="ARBA00023002"/>
    </source>
</evidence>
<evidence type="ECO:0000313" key="8">
    <source>
        <dbReference type="EMBL" id="XDP46200.1"/>
    </source>
</evidence>
<keyword evidence="4 6" id="KW-0862">Zinc</keyword>
<sequence length="346" mass="35586">MRALTYQGPRQVEWADRPVPRPGAGQVLVEVTACGVCHTDVSFREDPEAVLQLGLTMGHEIAGTISASGEGVTSVHAGQAVVVHTVWSCGTCRECTAGRENACLSTPGRLVPPQGPGTRYDGGMADFVVVPATAVVAADGIEPHLAAVLPDAGIVPYHSIRGCLPLLGPGSGAAVIGIGGLGQFAVSILRAMTPARIIAIDVRPEALAAVADAVDAVVDGSSEDAAAQVLDSAGGHGPDVVLDFVGTSETLRLAASTVAPYGAIRVPGQGNGVMEFETIRTTTSIPRGTTINRPYSGTRRDLIEVVALARAGRVGIDITTYPFERALDAYDDLAAGRITGRAVVVR</sequence>
<dbReference type="InterPro" id="IPR036291">
    <property type="entry name" value="NAD(P)-bd_dom_sf"/>
</dbReference>
<evidence type="ECO:0000256" key="2">
    <source>
        <dbReference type="ARBA" id="ARBA00008072"/>
    </source>
</evidence>
<evidence type="ECO:0000256" key="3">
    <source>
        <dbReference type="ARBA" id="ARBA00022723"/>
    </source>
</evidence>
<evidence type="ECO:0000256" key="6">
    <source>
        <dbReference type="RuleBase" id="RU361277"/>
    </source>
</evidence>
<dbReference type="InterPro" id="IPR002328">
    <property type="entry name" value="ADH_Zn_CS"/>
</dbReference>
<comment type="cofactor">
    <cofactor evidence="1 6">
        <name>Zn(2+)</name>
        <dbReference type="ChEBI" id="CHEBI:29105"/>
    </cofactor>
</comment>
<dbReference type="RefSeq" id="WP_369046559.1">
    <property type="nucleotide sequence ID" value="NZ_CP163302.1"/>
</dbReference>
<dbReference type="SMART" id="SM00829">
    <property type="entry name" value="PKS_ER"/>
    <property type="match status" value="1"/>
</dbReference>
<evidence type="ECO:0000259" key="7">
    <source>
        <dbReference type="SMART" id="SM00829"/>
    </source>
</evidence>
<dbReference type="InterPro" id="IPR013154">
    <property type="entry name" value="ADH-like_N"/>
</dbReference>
<dbReference type="PANTHER" id="PTHR43350">
    <property type="entry name" value="NAD-DEPENDENT ALCOHOL DEHYDROGENASE"/>
    <property type="match status" value="1"/>
</dbReference>
<dbReference type="InterPro" id="IPR013149">
    <property type="entry name" value="ADH-like_C"/>
</dbReference>
<dbReference type="KEGG" id="spue:AB5L97_04060"/>
<dbReference type="InterPro" id="IPR011032">
    <property type="entry name" value="GroES-like_sf"/>
</dbReference>
<dbReference type="GO" id="GO:0016491">
    <property type="term" value="F:oxidoreductase activity"/>
    <property type="evidence" value="ECO:0007669"/>
    <property type="project" value="UniProtKB-KW"/>
</dbReference>
<dbReference type="GO" id="GO:0008270">
    <property type="term" value="F:zinc ion binding"/>
    <property type="evidence" value="ECO:0007669"/>
    <property type="project" value="InterPro"/>
</dbReference>
<dbReference type="EMBL" id="CP163302">
    <property type="protein sequence ID" value="XDP46200.1"/>
    <property type="molecule type" value="Genomic_DNA"/>
</dbReference>
<dbReference type="InterPro" id="IPR020843">
    <property type="entry name" value="ER"/>
</dbReference>
<dbReference type="Gene3D" id="3.90.180.10">
    <property type="entry name" value="Medium-chain alcohol dehydrogenases, catalytic domain"/>
    <property type="match status" value="1"/>
</dbReference>
<gene>
    <name evidence="8" type="ORF">AB5L97_04060</name>
</gene>
<dbReference type="PANTHER" id="PTHR43350:SF17">
    <property type="entry name" value="NAD-DEPENDENT ALCOHOL DEHYDROGENASE"/>
    <property type="match status" value="1"/>
</dbReference>
<dbReference type="AlphaFoldDB" id="A0AB39L5S1"/>